<dbReference type="PANTHER" id="PTHR11566">
    <property type="entry name" value="DYNAMIN"/>
    <property type="match status" value="1"/>
</dbReference>
<comment type="caution">
    <text evidence="3">The sequence shown here is derived from an EMBL/GenBank/DDBJ whole genome shotgun (WGS) entry which is preliminary data.</text>
</comment>
<feature type="compositionally biased region" description="Acidic residues" evidence="1">
    <location>
        <begin position="120"/>
        <end position="129"/>
    </location>
</feature>
<dbReference type="GO" id="GO:0048312">
    <property type="term" value="P:intracellular distribution of mitochondria"/>
    <property type="evidence" value="ECO:0007669"/>
    <property type="project" value="TreeGrafter"/>
</dbReference>
<evidence type="ECO:0000313" key="3">
    <source>
        <dbReference type="EMBL" id="KAJ5360070.1"/>
    </source>
</evidence>
<evidence type="ECO:0000313" key="4">
    <source>
        <dbReference type="Proteomes" id="UP001147752"/>
    </source>
</evidence>
<dbReference type="GO" id="GO:0008017">
    <property type="term" value="F:microtubule binding"/>
    <property type="evidence" value="ECO:0007669"/>
    <property type="project" value="TreeGrafter"/>
</dbReference>
<dbReference type="GeneID" id="81466167"/>
<dbReference type="EMBL" id="JAPZBT010000004">
    <property type="protein sequence ID" value="KAJ5360070.1"/>
    <property type="molecule type" value="Genomic_DNA"/>
</dbReference>
<accession>A0A9W9UYP3</accession>
<dbReference type="OrthoDB" id="415706at2759"/>
<feature type="domain" description="GED" evidence="2">
    <location>
        <begin position="326"/>
        <end position="413"/>
    </location>
</feature>
<evidence type="ECO:0000256" key="1">
    <source>
        <dbReference type="SAM" id="MobiDB-lite"/>
    </source>
</evidence>
<sequence>MCGGNFQRRLKECRKALESLGAERESPEQQSRYLLEVVSKFQRITENALHTNYGSQDSFDEYHSLRLATLVANRNAQFSDEVSNKGHVYCFNAHGHDDDSENDPKTSVTSPPSSVGAQVGEDEDEEKEAYDDINSIPRRKIDICHDIEDILHDCVQIEYSKTQGILSWIEDLYLESRGFELGTFSSSILSTVMKKQSAKWPPLAEGYICDIISIVHNFISTALKISCRDPILHSNILTFLMDGLIERYRKSLSMTDFLLKIEREGTPMSQNHYLNSNLQKGRQERIASAVKKSSFSVDMHDGSKRDCYQVSDLVRIHHMSNSKQTVEDIHDILKSYYKVARKRFVENVCMQAADFHLVTGPEAPMNIFSPSWVYCLSPDQLEHIAGEELSIRRRRHRLQKETQDLEAGRKILL</sequence>
<dbReference type="GO" id="GO:0000266">
    <property type="term" value="P:mitochondrial fission"/>
    <property type="evidence" value="ECO:0007669"/>
    <property type="project" value="TreeGrafter"/>
</dbReference>
<proteinExistence type="predicted"/>
<dbReference type="GO" id="GO:0005739">
    <property type="term" value="C:mitochondrion"/>
    <property type="evidence" value="ECO:0007669"/>
    <property type="project" value="TreeGrafter"/>
</dbReference>
<reference evidence="3" key="1">
    <citation type="submission" date="2022-12" db="EMBL/GenBank/DDBJ databases">
        <authorList>
            <person name="Petersen C."/>
        </authorList>
    </citation>
    <scope>NUCLEOTIDE SEQUENCE</scope>
    <source>
        <strain evidence="3">IBT 3081</strain>
    </source>
</reference>
<dbReference type="PANTHER" id="PTHR11566:SF215">
    <property type="entry name" value="DYNAMIN GTPASE"/>
    <property type="match status" value="1"/>
</dbReference>
<dbReference type="GO" id="GO:0003924">
    <property type="term" value="F:GTPase activity"/>
    <property type="evidence" value="ECO:0007669"/>
    <property type="project" value="TreeGrafter"/>
</dbReference>
<dbReference type="Proteomes" id="UP001147752">
    <property type="component" value="Unassembled WGS sequence"/>
</dbReference>
<name>A0A9W9UYP3_9EURO</name>
<reference evidence="3" key="2">
    <citation type="journal article" date="2023" name="IMA Fungus">
        <title>Comparative genomic study of the Penicillium genus elucidates a diverse pangenome and 15 lateral gene transfer events.</title>
        <authorList>
            <person name="Petersen C."/>
            <person name="Sorensen T."/>
            <person name="Nielsen M.R."/>
            <person name="Sondergaard T.E."/>
            <person name="Sorensen J.L."/>
            <person name="Fitzpatrick D.A."/>
            <person name="Frisvad J.C."/>
            <person name="Nielsen K.L."/>
        </authorList>
    </citation>
    <scope>NUCLEOTIDE SEQUENCE</scope>
    <source>
        <strain evidence="3">IBT 3081</strain>
    </source>
</reference>
<protein>
    <submittedName>
        <fullName evidence="3">Dynamin</fullName>
    </submittedName>
</protein>
<dbReference type="GO" id="GO:0016020">
    <property type="term" value="C:membrane"/>
    <property type="evidence" value="ECO:0007669"/>
    <property type="project" value="TreeGrafter"/>
</dbReference>
<dbReference type="AlphaFoldDB" id="A0A9W9UYP3"/>
<dbReference type="InterPro" id="IPR022812">
    <property type="entry name" value="Dynamin"/>
</dbReference>
<dbReference type="PROSITE" id="PS51388">
    <property type="entry name" value="GED"/>
    <property type="match status" value="1"/>
</dbReference>
<organism evidence="3 4">
    <name type="scientific">Penicillium concentricum</name>
    <dbReference type="NCBI Taxonomy" id="293559"/>
    <lineage>
        <taxon>Eukaryota</taxon>
        <taxon>Fungi</taxon>
        <taxon>Dikarya</taxon>
        <taxon>Ascomycota</taxon>
        <taxon>Pezizomycotina</taxon>
        <taxon>Eurotiomycetes</taxon>
        <taxon>Eurotiomycetidae</taxon>
        <taxon>Eurotiales</taxon>
        <taxon>Aspergillaceae</taxon>
        <taxon>Penicillium</taxon>
    </lineage>
</organism>
<keyword evidence="4" id="KW-1185">Reference proteome</keyword>
<dbReference type="InterPro" id="IPR020850">
    <property type="entry name" value="GED_dom"/>
</dbReference>
<dbReference type="GO" id="GO:0005874">
    <property type="term" value="C:microtubule"/>
    <property type="evidence" value="ECO:0007669"/>
    <property type="project" value="TreeGrafter"/>
</dbReference>
<feature type="region of interest" description="Disordered" evidence="1">
    <location>
        <begin position="93"/>
        <end position="129"/>
    </location>
</feature>
<dbReference type="GO" id="GO:0006897">
    <property type="term" value="P:endocytosis"/>
    <property type="evidence" value="ECO:0007669"/>
    <property type="project" value="TreeGrafter"/>
</dbReference>
<dbReference type="RefSeq" id="XP_056575556.1">
    <property type="nucleotide sequence ID" value="XM_056726984.1"/>
</dbReference>
<feature type="compositionally biased region" description="Low complexity" evidence="1">
    <location>
        <begin position="106"/>
        <end position="115"/>
    </location>
</feature>
<evidence type="ECO:0000259" key="2">
    <source>
        <dbReference type="PROSITE" id="PS51388"/>
    </source>
</evidence>
<dbReference type="Gene3D" id="1.20.120.1240">
    <property type="entry name" value="Dynamin, middle domain"/>
    <property type="match status" value="1"/>
</dbReference>
<dbReference type="GO" id="GO:0016559">
    <property type="term" value="P:peroxisome fission"/>
    <property type="evidence" value="ECO:0007669"/>
    <property type="project" value="TreeGrafter"/>
</dbReference>
<gene>
    <name evidence="3" type="ORF">N7517_009261</name>
</gene>